<dbReference type="OrthoDB" id="9808281at2"/>
<dbReference type="GO" id="GO:0008897">
    <property type="term" value="F:holo-[acyl-carrier-protein] synthase activity"/>
    <property type="evidence" value="ECO:0007669"/>
    <property type="project" value="InterPro"/>
</dbReference>
<organism evidence="5 6">
    <name type="scientific">Mucilaginibacter terrigena</name>
    <dbReference type="NCBI Taxonomy" id="2492395"/>
    <lineage>
        <taxon>Bacteria</taxon>
        <taxon>Pseudomonadati</taxon>
        <taxon>Bacteroidota</taxon>
        <taxon>Sphingobacteriia</taxon>
        <taxon>Sphingobacteriales</taxon>
        <taxon>Sphingobacteriaceae</taxon>
        <taxon>Mucilaginibacter</taxon>
    </lineage>
</organism>
<dbReference type="InterPro" id="IPR008278">
    <property type="entry name" value="4-PPantetheinyl_Trfase_dom"/>
</dbReference>
<feature type="domain" description="4'-phosphopantetheinyl transferase" evidence="3">
    <location>
        <begin position="131"/>
        <end position="216"/>
    </location>
</feature>
<dbReference type="GO" id="GO:0000287">
    <property type="term" value="F:magnesium ion binding"/>
    <property type="evidence" value="ECO:0007669"/>
    <property type="project" value="InterPro"/>
</dbReference>
<accession>A0A4Q5LPH1</accession>
<dbReference type="GO" id="GO:0019878">
    <property type="term" value="P:lysine biosynthetic process via aminoadipic acid"/>
    <property type="evidence" value="ECO:0007669"/>
    <property type="project" value="TreeGrafter"/>
</dbReference>
<reference evidence="5 6" key="1">
    <citation type="submission" date="2019-02" db="EMBL/GenBank/DDBJ databases">
        <title>Bacterial novel species Mucilaginibacter sp. 17JY9-4 isolated from soil.</title>
        <authorList>
            <person name="Jung H.-Y."/>
        </authorList>
    </citation>
    <scope>NUCLEOTIDE SEQUENCE [LARGE SCALE GENOMIC DNA]</scope>
    <source>
        <strain evidence="5 6">17JY9-4</strain>
    </source>
</reference>
<evidence type="ECO:0000259" key="3">
    <source>
        <dbReference type="Pfam" id="PF01648"/>
    </source>
</evidence>
<evidence type="ECO:0000313" key="5">
    <source>
        <dbReference type="EMBL" id="RYU91301.1"/>
    </source>
</evidence>
<dbReference type="SUPFAM" id="SSF56214">
    <property type="entry name" value="4'-phosphopantetheinyl transferase"/>
    <property type="match status" value="2"/>
</dbReference>
<evidence type="ECO:0000313" key="6">
    <source>
        <dbReference type="Proteomes" id="UP000293331"/>
    </source>
</evidence>
<dbReference type="EMBL" id="SEWG01000002">
    <property type="protein sequence ID" value="RYU91301.1"/>
    <property type="molecule type" value="Genomic_DNA"/>
</dbReference>
<dbReference type="InterPro" id="IPR050559">
    <property type="entry name" value="P-Pant_transferase_sf"/>
</dbReference>
<evidence type="ECO:0000256" key="1">
    <source>
        <dbReference type="ARBA" id="ARBA00010990"/>
    </source>
</evidence>
<keyword evidence="2 5" id="KW-0808">Transferase</keyword>
<evidence type="ECO:0000256" key="2">
    <source>
        <dbReference type="ARBA" id="ARBA00022679"/>
    </source>
</evidence>
<dbReference type="GO" id="GO:0005829">
    <property type="term" value="C:cytosol"/>
    <property type="evidence" value="ECO:0007669"/>
    <property type="project" value="TreeGrafter"/>
</dbReference>
<dbReference type="InterPro" id="IPR037143">
    <property type="entry name" value="4-PPantetheinyl_Trfase_dom_sf"/>
</dbReference>
<gene>
    <name evidence="5" type="ORF">EWM62_05010</name>
</gene>
<proteinExistence type="inferred from homology"/>
<keyword evidence="6" id="KW-1185">Reference proteome</keyword>
<dbReference type="Pfam" id="PF22624">
    <property type="entry name" value="AASDHPPT_N"/>
    <property type="match status" value="1"/>
</dbReference>
<dbReference type="AlphaFoldDB" id="A0A4Q5LPH1"/>
<dbReference type="InterPro" id="IPR055066">
    <property type="entry name" value="AASDHPPT_N"/>
</dbReference>
<evidence type="ECO:0000259" key="4">
    <source>
        <dbReference type="Pfam" id="PF22624"/>
    </source>
</evidence>
<sequence length="246" mass="27830">MGTITNRYLNEVHWQQPGDPKLRVTGNAVHVWRICISKNLKRLEQFEALLNPEETLRAGRYKQQKDTYRFIISRGMQRIILGRYLDLLPAALQFVLGDNKKPHVVGNNGDTIHYNLSHSGDWILLAIAASPIGTDVEFIDNNFSFRDILPDNFSNDEIAYINHDNAAERFFTLWTRKEAILKATGQGLGEHLQLTPSLDGEHTLSRSVIGADKNWQLNSFLVNPGYIGSVAAEDAGQFFLFFDANT</sequence>
<name>A0A4Q5LPH1_9SPHI</name>
<dbReference type="RefSeq" id="WP_129875561.1">
    <property type="nucleotide sequence ID" value="NZ_SEWG01000002.1"/>
</dbReference>
<dbReference type="Gene3D" id="3.90.470.20">
    <property type="entry name" value="4'-phosphopantetheinyl transferase domain"/>
    <property type="match status" value="2"/>
</dbReference>
<feature type="domain" description="4'-phosphopantetheinyl transferase N-terminal" evidence="4">
    <location>
        <begin position="43"/>
        <end position="126"/>
    </location>
</feature>
<dbReference type="Proteomes" id="UP000293331">
    <property type="component" value="Unassembled WGS sequence"/>
</dbReference>
<dbReference type="Pfam" id="PF01648">
    <property type="entry name" value="ACPS"/>
    <property type="match status" value="1"/>
</dbReference>
<comment type="similarity">
    <text evidence="1">Belongs to the P-Pant transferase superfamily. Gsp/Sfp/HetI/AcpT family.</text>
</comment>
<dbReference type="PANTHER" id="PTHR12215:SF10">
    <property type="entry name" value="L-AMINOADIPATE-SEMIALDEHYDE DEHYDROGENASE-PHOSPHOPANTETHEINYL TRANSFERASE"/>
    <property type="match status" value="1"/>
</dbReference>
<protein>
    <submittedName>
        <fullName evidence="5">4'-phosphopantetheinyl transferase superfamily protein</fullName>
    </submittedName>
</protein>
<dbReference type="PANTHER" id="PTHR12215">
    <property type="entry name" value="PHOSPHOPANTETHEINE TRANSFERASE"/>
    <property type="match status" value="1"/>
</dbReference>
<comment type="caution">
    <text evidence="5">The sequence shown here is derived from an EMBL/GenBank/DDBJ whole genome shotgun (WGS) entry which is preliminary data.</text>
</comment>